<evidence type="ECO:0000256" key="1">
    <source>
        <dbReference type="SAM" id="Coils"/>
    </source>
</evidence>
<protein>
    <submittedName>
        <fullName evidence="2">Uncharacterized protein</fullName>
    </submittedName>
</protein>
<feature type="coiled-coil region" evidence="1">
    <location>
        <begin position="139"/>
        <end position="166"/>
    </location>
</feature>
<keyword evidence="3" id="KW-1185">Reference proteome</keyword>
<dbReference type="EMBL" id="LSZQ01000012">
    <property type="protein sequence ID" value="KXU37683.1"/>
    <property type="molecule type" value="Genomic_DNA"/>
</dbReference>
<dbReference type="OrthoDB" id="7923564at2"/>
<reference evidence="3" key="1">
    <citation type="submission" date="2016-02" db="EMBL/GenBank/DDBJ databases">
        <authorList>
            <person name="Sanders J.G."/>
            <person name="Lin J.Y."/>
            <person name="Wertz J.T."/>
            <person name="Russell J.A."/>
            <person name="Moreau C.S."/>
            <person name="Powell S."/>
        </authorList>
    </citation>
    <scope>NUCLEOTIDE SEQUENCE [LARGE SCALE GENOMIC DNA]</scope>
    <source>
        <strain evidence="3">CAG34</strain>
    </source>
</reference>
<keyword evidence="1" id="KW-0175">Coiled coil</keyword>
<dbReference type="AlphaFoldDB" id="A0A139SSY6"/>
<sequence>MTSTGKLLADLDNLLIAEEGSVLRARQTRAFRKIVGERKKILVLLREARDSRNIDLIIAAEKMLIEGDLLRYTNSREMRASLTSAFHEMVAIELHLELLKEPEKYRFVDRLHGTPKTREGDYPLDTARLALNSHVARLKNLDRSRLDETEKELIELRKEYMIFARDLYIARQAETLVGAEKPAGM</sequence>
<evidence type="ECO:0000313" key="2">
    <source>
        <dbReference type="EMBL" id="KXU37683.1"/>
    </source>
</evidence>
<proteinExistence type="predicted"/>
<organism evidence="2 3">
    <name type="scientific">Cephaloticoccus primus</name>
    <dbReference type="NCBI Taxonomy" id="1548207"/>
    <lineage>
        <taxon>Bacteria</taxon>
        <taxon>Pseudomonadati</taxon>
        <taxon>Verrucomicrobiota</taxon>
        <taxon>Opitutia</taxon>
        <taxon>Opitutales</taxon>
        <taxon>Opitutaceae</taxon>
        <taxon>Cephaloticoccus</taxon>
    </lineage>
</organism>
<comment type="caution">
    <text evidence="2">The sequence shown here is derived from an EMBL/GenBank/DDBJ whole genome shotgun (WGS) entry which is preliminary data.</text>
</comment>
<accession>A0A139SSY6</accession>
<dbReference type="STRING" id="1548207.AXK11_00140"/>
<dbReference type="RefSeq" id="WP_156469127.1">
    <property type="nucleotide sequence ID" value="NZ_LSZQ01000012.1"/>
</dbReference>
<gene>
    <name evidence="2" type="ORF">AXK11_00140</name>
</gene>
<evidence type="ECO:0000313" key="3">
    <source>
        <dbReference type="Proteomes" id="UP000070058"/>
    </source>
</evidence>
<dbReference type="Proteomes" id="UP000070058">
    <property type="component" value="Unassembled WGS sequence"/>
</dbReference>
<name>A0A139SSY6_9BACT</name>